<dbReference type="EMBL" id="JAUJLE010000191">
    <property type="protein sequence ID" value="KAK0969962.1"/>
    <property type="molecule type" value="Genomic_DNA"/>
</dbReference>
<sequence>MAPPLQQENGPNSMALTVLLVAWIGFAFSTVVVGLRIWVRIGKLGKHLAIHDWMMTAAVQQCLMVLAVSCSRSAAHAHLNRTTDDTFAPGHMNTLSEEQIVDTLRLVVNAETFTVLAPMFGRIAVSLLILSIIGPAQTTYRIVLWTIVAIQVLENAAIIIELYTQCGIHVAALWDISLADKGYCISTMPETVMAYLSSAFNSLSDLILTAIPAAVLLKLQMQKRIKMALIALFATSLLAFAVSIVKALANASLAGSDFTYSITYLQIYIIVESNVIILTGSAPTLRPLWQKPQAHQYVYEDYGRTPSAGVQRYGHHSVARTRDGDSKVVDIKREKALGDGTSEEYILEDRPPNAIVRMTHVNVTYDNPKLDDEVAEHHVQPRGW</sequence>
<accession>A0AAN6K8R4</accession>
<gene>
    <name evidence="8" type="ORF">LTR91_016099</name>
</gene>
<evidence type="ECO:0000256" key="1">
    <source>
        <dbReference type="ARBA" id="ARBA00004141"/>
    </source>
</evidence>
<dbReference type="Pfam" id="PF20684">
    <property type="entry name" value="Fung_rhodopsin"/>
    <property type="match status" value="1"/>
</dbReference>
<keyword evidence="2 6" id="KW-0812">Transmembrane</keyword>
<keyword evidence="3 6" id="KW-1133">Transmembrane helix</keyword>
<evidence type="ECO:0000313" key="9">
    <source>
        <dbReference type="Proteomes" id="UP001175353"/>
    </source>
</evidence>
<name>A0AAN6K8R4_9PEZI</name>
<dbReference type="PANTHER" id="PTHR33048">
    <property type="entry name" value="PTH11-LIKE INTEGRAL MEMBRANE PROTEIN (AFU_ORTHOLOGUE AFUA_5G11245)"/>
    <property type="match status" value="1"/>
</dbReference>
<evidence type="ECO:0000256" key="5">
    <source>
        <dbReference type="ARBA" id="ARBA00038359"/>
    </source>
</evidence>
<proteinExistence type="inferred from homology"/>
<feature type="domain" description="Rhodopsin" evidence="7">
    <location>
        <begin position="35"/>
        <end position="291"/>
    </location>
</feature>
<organism evidence="8 9">
    <name type="scientific">Friedmanniomyces endolithicus</name>
    <dbReference type="NCBI Taxonomy" id="329885"/>
    <lineage>
        <taxon>Eukaryota</taxon>
        <taxon>Fungi</taxon>
        <taxon>Dikarya</taxon>
        <taxon>Ascomycota</taxon>
        <taxon>Pezizomycotina</taxon>
        <taxon>Dothideomycetes</taxon>
        <taxon>Dothideomycetidae</taxon>
        <taxon>Mycosphaerellales</taxon>
        <taxon>Teratosphaeriaceae</taxon>
        <taxon>Friedmanniomyces</taxon>
    </lineage>
</organism>
<dbReference type="GO" id="GO:0016020">
    <property type="term" value="C:membrane"/>
    <property type="evidence" value="ECO:0007669"/>
    <property type="project" value="UniProtKB-SubCell"/>
</dbReference>
<comment type="similarity">
    <text evidence="5">Belongs to the SAT4 family.</text>
</comment>
<keyword evidence="4 6" id="KW-0472">Membrane</keyword>
<evidence type="ECO:0000256" key="6">
    <source>
        <dbReference type="SAM" id="Phobius"/>
    </source>
</evidence>
<keyword evidence="9" id="KW-1185">Reference proteome</keyword>
<dbReference type="InterPro" id="IPR049326">
    <property type="entry name" value="Rhodopsin_dom_fungi"/>
</dbReference>
<comment type="caution">
    <text evidence="8">The sequence shown here is derived from an EMBL/GenBank/DDBJ whole genome shotgun (WGS) entry which is preliminary data.</text>
</comment>
<evidence type="ECO:0000256" key="4">
    <source>
        <dbReference type="ARBA" id="ARBA00023136"/>
    </source>
</evidence>
<feature type="transmembrane region" description="Helical" evidence="6">
    <location>
        <begin position="195"/>
        <end position="217"/>
    </location>
</feature>
<dbReference type="AlphaFoldDB" id="A0AAN6K8R4"/>
<comment type="subcellular location">
    <subcellularLocation>
        <location evidence="1">Membrane</location>
        <topology evidence="1">Multi-pass membrane protein</topology>
    </subcellularLocation>
</comment>
<dbReference type="PANTHER" id="PTHR33048:SF155">
    <property type="entry name" value="INTEGRAL MEMBRANE PROTEIN"/>
    <property type="match status" value="1"/>
</dbReference>
<evidence type="ECO:0000256" key="3">
    <source>
        <dbReference type="ARBA" id="ARBA00022989"/>
    </source>
</evidence>
<feature type="transmembrane region" description="Helical" evidence="6">
    <location>
        <begin position="261"/>
        <end position="282"/>
    </location>
</feature>
<dbReference type="InterPro" id="IPR052337">
    <property type="entry name" value="SAT4-like"/>
</dbReference>
<evidence type="ECO:0000256" key="2">
    <source>
        <dbReference type="ARBA" id="ARBA00022692"/>
    </source>
</evidence>
<dbReference type="Proteomes" id="UP001175353">
    <property type="component" value="Unassembled WGS sequence"/>
</dbReference>
<evidence type="ECO:0000313" key="8">
    <source>
        <dbReference type="EMBL" id="KAK0969962.1"/>
    </source>
</evidence>
<evidence type="ECO:0000259" key="7">
    <source>
        <dbReference type="Pfam" id="PF20684"/>
    </source>
</evidence>
<reference evidence="8" key="1">
    <citation type="submission" date="2023-06" db="EMBL/GenBank/DDBJ databases">
        <title>Black Yeasts Isolated from many extreme environments.</title>
        <authorList>
            <person name="Coleine C."/>
            <person name="Stajich J.E."/>
            <person name="Selbmann L."/>
        </authorList>
    </citation>
    <scope>NUCLEOTIDE SEQUENCE</scope>
    <source>
        <strain evidence="8">CCFEE 5200</strain>
    </source>
</reference>
<feature type="transmembrane region" description="Helical" evidence="6">
    <location>
        <begin position="229"/>
        <end position="249"/>
    </location>
</feature>
<protein>
    <recommendedName>
        <fullName evidence="7">Rhodopsin domain-containing protein</fullName>
    </recommendedName>
</protein>
<feature type="transmembrane region" description="Helical" evidence="6">
    <location>
        <begin position="20"/>
        <end position="39"/>
    </location>
</feature>